<dbReference type="RefSeq" id="WP_179797193.1">
    <property type="nucleotide sequence ID" value="NZ_BAABHP010000002.1"/>
</dbReference>
<comment type="caution">
    <text evidence="1">The sequence shown here is derived from an EMBL/GenBank/DDBJ whole genome shotgun (WGS) entry which is preliminary data.</text>
</comment>
<gene>
    <name evidence="1" type="ORF">BJ983_006017</name>
</gene>
<reference evidence="1 2" key="1">
    <citation type="submission" date="2020-07" db="EMBL/GenBank/DDBJ databases">
        <title>Sequencing the genomes of 1000 actinobacteria strains.</title>
        <authorList>
            <person name="Klenk H.-P."/>
        </authorList>
    </citation>
    <scope>NUCLEOTIDE SEQUENCE [LARGE SCALE GENOMIC DNA]</scope>
    <source>
        <strain evidence="1 2">DSM 45772</strain>
    </source>
</reference>
<proteinExistence type="predicted"/>
<name>A0A7Y9E2N0_9PSEU</name>
<evidence type="ECO:0000313" key="1">
    <source>
        <dbReference type="EMBL" id="NYD39915.1"/>
    </source>
</evidence>
<dbReference type="InterPro" id="IPR038332">
    <property type="entry name" value="PPE_sf"/>
</dbReference>
<evidence type="ECO:0000313" key="2">
    <source>
        <dbReference type="Proteomes" id="UP000535890"/>
    </source>
</evidence>
<protein>
    <submittedName>
        <fullName evidence="1">Uncharacterized protein YukE</fullName>
    </submittedName>
</protein>
<sequence length="366" mass="37484">MPIDTTIDADAGSCRATAQWLDVVGRNAEDTAAGVDAARRRSADGWEGAAGDAFRDRTGRLCDVGDRVAGDARDAARLLSEYAGDVDAAEAAMARARAIAADAGLPVDGELIGEPTSGTDRHRRAFAAAGTLATDARARYLEAQERLRAGLAPSTDLLNSPQFTWAYRGALVPLATASTLHGVADGWKRVGAHHEEQARQWQRALHVGPAAPGASSVNPRARYEEARRLAARADAAAGSNGRLLLGLQDRPVVGRVLEGARSAPLPDGASGLLGRAAPVLRNVPYLSLGTTALGIGVDVAAGRSVGSATAKNVTQTAASIATTAGVLALTGLAVAGGPATLVAIGAGFAVSWAIGDHWDTVEDRVT</sequence>
<organism evidence="1 2">
    <name type="scientific">Actinomycetospora corticicola</name>
    <dbReference type="NCBI Taxonomy" id="663602"/>
    <lineage>
        <taxon>Bacteria</taxon>
        <taxon>Bacillati</taxon>
        <taxon>Actinomycetota</taxon>
        <taxon>Actinomycetes</taxon>
        <taxon>Pseudonocardiales</taxon>
        <taxon>Pseudonocardiaceae</taxon>
        <taxon>Actinomycetospora</taxon>
    </lineage>
</organism>
<dbReference type="Gene3D" id="1.20.1260.20">
    <property type="entry name" value="PPE superfamily"/>
    <property type="match status" value="1"/>
</dbReference>
<dbReference type="AlphaFoldDB" id="A0A7Y9E2N0"/>
<dbReference type="InterPro" id="IPR036689">
    <property type="entry name" value="ESAT-6-like_sf"/>
</dbReference>
<keyword evidence="2" id="KW-1185">Reference proteome</keyword>
<dbReference type="Proteomes" id="UP000535890">
    <property type="component" value="Unassembled WGS sequence"/>
</dbReference>
<accession>A0A7Y9E2N0</accession>
<dbReference type="EMBL" id="JACCBN010000001">
    <property type="protein sequence ID" value="NYD39915.1"/>
    <property type="molecule type" value="Genomic_DNA"/>
</dbReference>
<dbReference type="SUPFAM" id="SSF140453">
    <property type="entry name" value="EsxAB dimer-like"/>
    <property type="match status" value="1"/>
</dbReference>